<evidence type="ECO:0000256" key="1">
    <source>
        <dbReference type="ARBA" id="ARBA00023015"/>
    </source>
</evidence>
<keyword evidence="3" id="KW-0804">Transcription</keyword>
<dbReference type="InterPro" id="IPR000485">
    <property type="entry name" value="AsnC-type_HTH_dom"/>
</dbReference>
<dbReference type="PANTHER" id="PTHR43413">
    <property type="entry name" value="TRANSCRIPTIONAL REGULATOR, ASNC FAMILY"/>
    <property type="match status" value="1"/>
</dbReference>
<dbReference type="PANTHER" id="PTHR43413:SF8">
    <property type="entry name" value="HTH-TYPE TRANSCRIPTIONAL REGULATOR PTR1"/>
    <property type="match status" value="1"/>
</dbReference>
<keyword evidence="1" id="KW-0805">Transcription regulation</keyword>
<dbReference type="InterPro" id="IPR036390">
    <property type="entry name" value="WH_DNA-bd_sf"/>
</dbReference>
<dbReference type="PRINTS" id="PR00033">
    <property type="entry name" value="HTHASNC"/>
</dbReference>
<dbReference type="SUPFAM" id="SSF46785">
    <property type="entry name" value="Winged helix' DNA-binding domain"/>
    <property type="match status" value="2"/>
</dbReference>
<gene>
    <name evidence="4" type="ORF">HA237_03965</name>
    <name evidence="5" type="ORF">J4224_03090</name>
</gene>
<dbReference type="SMART" id="SM00344">
    <property type="entry name" value="HTH_ASNC"/>
    <property type="match status" value="2"/>
</dbReference>
<reference evidence="5" key="2">
    <citation type="submission" date="2021-03" db="EMBL/GenBank/DDBJ databases">
        <authorList>
            <person name="Jaffe A."/>
        </authorList>
    </citation>
    <scope>NUCLEOTIDE SEQUENCE</scope>
    <source>
        <strain evidence="5">RIFCSPHIGHO2_01_FULL_GW2011_AR10_43_9</strain>
    </source>
</reference>
<dbReference type="EMBL" id="DUFG01000018">
    <property type="protein sequence ID" value="HIH08500.1"/>
    <property type="molecule type" value="Genomic_DNA"/>
</dbReference>
<dbReference type="AlphaFoldDB" id="A0A7J4IUI6"/>
<evidence type="ECO:0000256" key="3">
    <source>
        <dbReference type="ARBA" id="ARBA00023163"/>
    </source>
</evidence>
<reference evidence="5" key="3">
    <citation type="submission" date="2021-05" db="EMBL/GenBank/DDBJ databases">
        <title>Protein family content uncovers lineage relationships and bacterial pathway maintenance mechanisms in DPANN archaea.</title>
        <authorList>
            <person name="Castelle C.J."/>
            <person name="Meheust R."/>
            <person name="Jaffe A.L."/>
            <person name="Seitz K."/>
            <person name="Gong X."/>
            <person name="Baker B.J."/>
            <person name="Banfield J.F."/>
        </authorList>
    </citation>
    <scope>NUCLEOTIDE SEQUENCE</scope>
    <source>
        <strain evidence="5">RIFCSPHIGHO2_01_FULL_GW2011_AR10_43_9</strain>
    </source>
</reference>
<accession>A0A7J4IUI6</accession>
<dbReference type="Proteomes" id="UP000683213">
    <property type="component" value="Unassembled WGS sequence"/>
</dbReference>
<organism evidence="4 6">
    <name type="scientific">Candidatus Iainarchaeum sp</name>
    <dbReference type="NCBI Taxonomy" id="3101447"/>
    <lineage>
        <taxon>Archaea</taxon>
        <taxon>Candidatus Iainarchaeota</taxon>
        <taxon>Candidatus Iainarchaeia</taxon>
        <taxon>Candidatus Iainarchaeales</taxon>
        <taxon>Candidatus Iainarchaeaceae</taxon>
        <taxon>Candidatus Iainarchaeum</taxon>
    </lineage>
</organism>
<evidence type="ECO:0000313" key="4">
    <source>
        <dbReference type="EMBL" id="HIH08500.1"/>
    </source>
</evidence>
<dbReference type="EMBL" id="JAGVWF010000040">
    <property type="protein sequence ID" value="MBS3059385.1"/>
    <property type="molecule type" value="Genomic_DNA"/>
</dbReference>
<proteinExistence type="predicted"/>
<comment type="caution">
    <text evidence="4">The sequence shown here is derived from an EMBL/GenBank/DDBJ whole genome shotgun (WGS) entry which is preliminary data.</text>
</comment>
<dbReference type="Gene3D" id="1.10.10.10">
    <property type="entry name" value="Winged helix-like DNA-binding domain superfamily/Winged helix DNA-binding domain"/>
    <property type="match status" value="2"/>
</dbReference>
<evidence type="ECO:0000313" key="6">
    <source>
        <dbReference type="Proteomes" id="UP000577419"/>
    </source>
</evidence>
<evidence type="ECO:0000313" key="5">
    <source>
        <dbReference type="EMBL" id="MBS3059385.1"/>
    </source>
</evidence>
<evidence type="ECO:0000256" key="2">
    <source>
        <dbReference type="ARBA" id="ARBA00023125"/>
    </source>
</evidence>
<dbReference type="Proteomes" id="UP000577419">
    <property type="component" value="Unassembled WGS sequence"/>
</dbReference>
<sequence>MRHLESGLLELDSVDKKTLHELDLDARMPISKIAKNLRISRVVSEYRISKMQETGLIRAFSSMMDPCKFGFSSWKVYLRFHNMKQGIEKKMIDYLVQNNKVWWVVKCYGKFDLLYSVFAESFYEFNEVINKFHELFGEYILDESINNHLEPQYFSRGYLTEKPPEVLCEPFMKKPVKEKIDETDISIMKELGKNCRIPLTVLASKLGITPRIASYRIKELMEKKIIVFNRLSLDVNKLGMDFYKSLLYLKNIDAENFEKLVAYCRQNKFINECVRSVGEWQMEIELEVNDFKQFNEIMDDMKINFPNLIIRTEPLLLHKEYKSEFNFLDYL</sequence>
<dbReference type="InterPro" id="IPR036388">
    <property type="entry name" value="WH-like_DNA-bd_sf"/>
</dbReference>
<protein>
    <submittedName>
        <fullName evidence="4">Lrp/AsnC family transcriptional regulator</fullName>
    </submittedName>
</protein>
<keyword evidence="2" id="KW-0238">DNA-binding</keyword>
<name>A0A7J4IUI6_9ARCH</name>
<reference evidence="4" key="1">
    <citation type="journal article" date="2020" name="bioRxiv">
        <title>A rank-normalized archaeal taxonomy based on genome phylogeny resolves widespread incomplete and uneven classifications.</title>
        <authorList>
            <person name="Rinke C."/>
            <person name="Chuvochina M."/>
            <person name="Mussig A.J."/>
            <person name="Chaumeil P.-A."/>
            <person name="Waite D.W."/>
            <person name="Whitman W.B."/>
            <person name="Parks D.H."/>
            <person name="Hugenholtz P."/>
        </authorList>
    </citation>
    <scope>NUCLEOTIDE SEQUENCE</scope>
    <source>
        <strain evidence="4">UBA10011</strain>
    </source>
</reference>
<dbReference type="GO" id="GO:0043565">
    <property type="term" value="F:sequence-specific DNA binding"/>
    <property type="evidence" value="ECO:0007669"/>
    <property type="project" value="InterPro"/>
</dbReference>
<dbReference type="Pfam" id="PF13412">
    <property type="entry name" value="HTH_24"/>
    <property type="match status" value="1"/>
</dbReference>
<dbReference type="InterPro" id="IPR019888">
    <property type="entry name" value="Tscrpt_reg_AsnC-like"/>
</dbReference>
<dbReference type="InterPro" id="IPR050684">
    <property type="entry name" value="HTH-Siroheme_Decarb"/>
</dbReference>